<dbReference type="Pfam" id="PF01019">
    <property type="entry name" value="G_glu_transpept"/>
    <property type="match status" value="1"/>
</dbReference>
<protein>
    <submittedName>
        <fullName evidence="1">Gamma-glutamyltranspeptidase</fullName>
        <ecNumber evidence="1">3.5.1.126</ecNumber>
    </submittedName>
</protein>
<reference evidence="1 2" key="1">
    <citation type="submission" date="2023-08" db="EMBL/GenBank/DDBJ databases">
        <title>Functional and genomic diversity of the sorghum phyllosphere microbiome.</title>
        <authorList>
            <person name="Shade A."/>
        </authorList>
    </citation>
    <scope>NUCLEOTIDE SEQUENCE [LARGE SCALE GENOMIC DNA]</scope>
    <source>
        <strain evidence="1 2">SORGH_AS_0335</strain>
    </source>
</reference>
<dbReference type="InterPro" id="IPR029055">
    <property type="entry name" value="Ntn_hydrolases_N"/>
</dbReference>
<dbReference type="InterPro" id="IPR052896">
    <property type="entry name" value="GGT-like_enzyme"/>
</dbReference>
<dbReference type="SUPFAM" id="SSF56235">
    <property type="entry name" value="N-terminal nucleophile aminohydrolases (Ntn hydrolases)"/>
    <property type="match status" value="1"/>
</dbReference>
<dbReference type="EC" id="3.5.1.126" evidence="1"/>
<dbReference type="RefSeq" id="WP_309827065.1">
    <property type="nucleotide sequence ID" value="NZ_JAVIZX010000001.1"/>
</dbReference>
<organism evidence="1 2">
    <name type="scientific">Paracidovorax wautersii</name>
    <dbReference type="NCBI Taxonomy" id="1177982"/>
    <lineage>
        <taxon>Bacteria</taxon>
        <taxon>Pseudomonadati</taxon>
        <taxon>Pseudomonadota</taxon>
        <taxon>Betaproteobacteria</taxon>
        <taxon>Burkholderiales</taxon>
        <taxon>Comamonadaceae</taxon>
        <taxon>Paracidovorax</taxon>
    </lineage>
</organism>
<evidence type="ECO:0000313" key="2">
    <source>
        <dbReference type="Proteomes" id="UP001267710"/>
    </source>
</evidence>
<dbReference type="PANTHER" id="PTHR43881">
    <property type="entry name" value="GAMMA-GLUTAMYLTRANSPEPTIDASE (AFU_ORTHOLOGUE AFUA_4G13580)"/>
    <property type="match status" value="1"/>
</dbReference>
<dbReference type="InterPro" id="IPR043138">
    <property type="entry name" value="GGT_lsub"/>
</dbReference>
<evidence type="ECO:0000313" key="1">
    <source>
        <dbReference type="EMBL" id="MDR6213522.1"/>
    </source>
</evidence>
<accession>A0ABU1I8H2</accession>
<dbReference type="GO" id="GO:0016787">
    <property type="term" value="F:hydrolase activity"/>
    <property type="evidence" value="ECO:0007669"/>
    <property type="project" value="UniProtKB-KW"/>
</dbReference>
<dbReference type="PANTHER" id="PTHR43881:SF5">
    <property type="entry name" value="GAMMA-GLUTAMYLTRANSPEPTIDASE"/>
    <property type="match status" value="1"/>
</dbReference>
<comment type="caution">
    <text evidence="1">The sequence shown here is derived from an EMBL/GenBank/DDBJ whole genome shotgun (WGS) entry which is preliminary data.</text>
</comment>
<gene>
    <name evidence="1" type="ORF">QE399_001211</name>
</gene>
<dbReference type="Proteomes" id="UP001267710">
    <property type="component" value="Unassembled WGS sequence"/>
</dbReference>
<dbReference type="EMBL" id="JAVIZX010000001">
    <property type="protein sequence ID" value="MDR6213522.1"/>
    <property type="molecule type" value="Genomic_DNA"/>
</dbReference>
<dbReference type="PRINTS" id="PR01210">
    <property type="entry name" value="GGTRANSPTASE"/>
</dbReference>
<sequence length="528" mass="54999">MLHSLHCRGGMVTAPHHLAAQAGAAVLRDGGNAVEAMVAAAATIAVVYPHMNGIGGDGFWLIHEPGMAAPVAVRACGSAAQAADAAFYRAHGDAAIPTRGPRAALTVAGAVGGWAEALAVARPWGKPLPLPHLLADAIRHAREGVPVTGSQVGLTQAKWGELAGVPGFAEAFAAQGVPRVGDTLRQPRIAATLDRLAHAGLDDFYRGDLAQSMARDLQAVGSPLALADLQGWRAQPVAPLSVRLSAGRVFNQPPPTQGVSSLAILGLFDRLGVSQAEGFAHVHGVVEATKRAFAWRNRYVGDPATMQADPAAFLQPGALDAEAAHIDAQRAAPWPVPTAPGDTVWLGAADAHGRVVSYIQSVYWEFGSGVVLPESGVQWQNRGASFTLDAGPNQLVPGRLPFHTLNPALALLDDGRVLAYGTMGGEGQPQTQAAFFTRHVLFGQDMQAAITAPRWLLGRTWGDQSTNLKLESRFDPALVEALRSAGHDVQVVGAFEDMMGHAGAVAVHPDGRIEGATDPRADGICAGV</sequence>
<keyword evidence="2" id="KW-1185">Reference proteome</keyword>
<dbReference type="Gene3D" id="3.60.20.40">
    <property type="match status" value="1"/>
</dbReference>
<keyword evidence="1" id="KW-0378">Hydrolase</keyword>
<name>A0ABU1I8H2_9BURK</name>
<dbReference type="Gene3D" id="1.10.246.130">
    <property type="match status" value="1"/>
</dbReference>
<dbReference type="InterPro" id="IPR043137">
    <property type="entry name" value="GGT_ssub_C"/>
</dbReference>
<proteinExistence type="predicted"/>